<comment type="subcellular location">
    <subcellularLocation>
        <location evidence="1">Cell envelope</location>
    </subcellularLocation>
</comment>
<accession>D1YXH8</accession>
<evidence type="ECO:0000256" key="2">
    <source>
        <dbReference type="ARBA" id="ARBA00022448"/>
    </source>
</evidence>
<organism evidence="6 7">
    <name type="scientific">Methanocella paludicola (strain DSM 17711 / JCM 13418 / NBRC 101707 / SANAE)</name>
    <dbReference type="NCBI Taxonomy" id="304371"/>
    <lineage>
        <taxon>Archaea</taxon>
        <taxon>Methanobacteriati</taxon>
        <taxon>Methanobacteriota</taxon>
        <taxon>Stenosarchaea group</taxon>
        <taxon>Methanomicrobia</taxon>
        <taxon>Methanocellales</taxon>
        <taxon>Methanocellaceae</taxon>
        <taxon>Methanocella</taxon>
    </lineage>
</organism>
<evidence type="ECO:0000256" key="5">
    <source>
        <dbReference type="SAM" id="Phobius"/>
    </source>
</evidence>
<keyword evidence="2" id="KW-0813">Transport</keyword>
<dbReference type="STRING" id="304371.MCP_1078"/>
<name>D1YXH8_METPS</name>
<dbReference type="AlphaFoldDB" id="D1YXH8"/>
<evidence type="ECO:0000256" key="4">
    <source>
        <dbReference type="ARBA" id="ARBA00022729"/>
    </source>
</evidence>
<dbReference type="GO" id="GO:0046872">
    <property type="term" value="F:metal ion binding"/>
    <property type="evidence" value="ECO:0007669"/>
    <property type="project" value="UniProtKB-KW"/>
</dbReference>
<dbReference type="EMBL" id="AP011532">
    <property type="protein sequence ID" value="BAI61150.1"/>
    <property type="molecule type" value="Genomic_DNA"/>
</dbReference>
<dbReference type="RefSeq" id="WP_012899829.1">
    <property type="nucleotide sequence ID" value="NC_013665.1"/>
</dbReference>
<dbReference type="PANTHER" id="PTHR42953">
    <property type="entry name" value="HIGH-AFFINITY ZINC UPTAKE SYSTEM PROTEIN ZNUA-RELATED"/>
    <property type="match status" value="1"/>
</dbReference>
<dbReference type="SUPFAM" id="SSF53807">
    <property type="entry name" value="Helical backbone' metal receptor"/>
    <property type="match status" value="1"/>
</dbReference>
<dbReference type="Pfam" id="PF01297">
    <property type="entry name" value="ZnuA"/>
    <property type="match status" value="1"/>
</dbReference>
<keyword evidence="7" id="KW-1185">Reference proteome</keyword>
<reference evidence="6 7" key="1">
    <citation type="journal article" date="2007" name="Appl. Environ. Microbiol.">
        <title>Isolation of key methanogens for global methane emission from rice paddy fields: a novel isolate affiliated with the clone cluster rice cluster I.</title>
        <authorList>
            <person name="Sakai S."/>
            <person name="Imachi H."/>
            <person name="Sekiguchi Y."/>
            <person name="Ohashi A."/>
            <person name="Harada H."/>
            <person name="Kamagata Y."/>
        </authorList>
    </citation>
    <scope>NUCLEOTIDE SEQUENCE [LARGE SCALE GENOMIC DNA]</scope>
    <source>
        <strain evidence="7">DSM 17711 / JCM 13418 / NBRC 101707 / SANAE</strain>
    </source>
</reference>
<evidence type="ECO:0000256" key="3">
    <source>
        <dbReference type="ARBA" id="ARBA00022723"/>
    </source>
</evidence>
<dbReference type="OrthoDB" id="106613at2157"/>
<sequence>MLTNRSYYIILIAILAIFLLAPSCAAQDTGKIKVVCTTSVLMDPVTYIGGDRVEAISIADPAMCPHLQTDIIPNRIQLNKDFIAKADMFVAYNDSNDKQYNMPAVNNFMNANGYGNVTWKTISNPSRGWNTPTNAKLLAAEVKGWLVEKDPANTSYYEQRYNDYVKLFDAVEPTAAEKAQLNRTKVIVMLWQQDPAKNWLGMDVVNFFAPEFAMNGTKTPAKLVDDINANPDKYKGVEYIIENMQSTELAKGVEEAMHDKGINVKRVIFTNFPGSVPNTATMADVLEYNKQLVLQAKPAPTATTAATATPAASPLGVEVIAAGVLIGIALAVFARKK</sequence>
<dbReference type="Proteomes" id="UP000001882">
    <property type="component" value="Chromosome"/>
</dbReference>
<keyword evidence="4" id="KW-0732">Signal</keyword>
<dbReference type="InterPro" id="IPR050492">
    <property type="entry name" value="Bact_metal-bind_prot9"/>
</dbReference>
<dbReference type="Gene3D" id="3.40.50.1980">
    <property type="entry name" value="Nitrogenase molybdenum iron protein domain"/>
    <property type="match status" value="1"/>
</dbReference>
<dbReference type="InterPro" id="IPR006127">
    <property type="entry name" value="ZnuA-like"/>
</dbReference>
<feature type="transmembrane region" description="Helical" evidence="5">
    <location>
        <begin position="315"/>
        <end position="334"/>
    </location>
</feature>
<keyword evidence="3" id="KW-0479">Metal-binding</keyword>
<keyword evidence="5" id="KW-0472">Membrane</keyword>
<gene>
    <name evidence="6" type="ordered locus">MCP_1078</name>
</gene>
<dbReference type="PANTHER" id="PTHR42953:SF1">
    <property type="entry name" value="METAL-BINDING PROTEIN HI_0362-RELATED"/>
    <property type="match status" value="1"/>
</dbReference>
<evidence type="ECO:0000313" key="6">
    <source>
        <dbReference type="EMBL" id="BAI61150.1"/>
    </source>
</evidence>
<dbReference type="GO" id="GO:0030001">
    <property type="term" value="P:metal ion transport"/>
    <property type="evidence" value="ECO:0007669"/>
    <property type="project" value="InterPro"/>
</dbReference>
<dbReference type="KEGG" id="mpd:MCP_1078"/>
<evidence type="ECO:0000313" key="7">
    <source>
        <dbReference type="Proteomes" id="UP000001882"/>
    </source>
</evidence>
<dbReference type="InParanoid" id="D1YXH8"/>
<reference evidence="6 7" key="2">
    <citation type="journal article" date="2008" name="Int. J. Syst. Evol. Microbiol.">
        <title>Methanocella paludicola gen. nov., sp. nov., a methane-producing archaeon, the first isolate of the lineage 'Rice Cluster I', and proposal of the new archaeal order Methanocellales ord. nov.</title>
        <authorList>
            <person name="Sakai S."/>
            <person name="Imachi H."/>
            <person name="Hanada S."/>
            <person name="Ohashi A."/>
            <person name="Harada H."/>
            <person name="Kamagata Y."/>
        </authorList>
    </citation>
    <scope>NUCLEOTIDE SEQUENCE [LARGE SCALE GENOMIC DNA]</scope>
    <source>
        <strain evidence="7">DSM 17711 / JCM 13418 / NBRC 101707 / SANAE</strain>
    </source>
</reference>
<reference evidence="7" key="3">
    <citation type="journal article" date="2011" name="PLoS ONE">
        <title>Genome sequence of a mesophilic hydrogenotrophic methanogen Methanocella paludicola, the first cultivated representative of the order Methanocellales.</title>
        <authorList>
            <person name="Sakai S."/>
            <person name="Takaki Y."/>
            <person name="Shimamura S."/>
            <person name="Sekine M."/>
            <person name="Tajima T."/>
            <person name="Kosugi H."/>
            <person name="Ichikawa N."/>
            <person name="Tasumi E."/>
            <person name="Hiraki A.T."/>
            <person name="Shimizu A."/>
            <person name="Kato Y."/>
            <person name="Nishiko R."/>
            <person name="Mori K."/>
            <person name="Fujita N."/>
            <person name="Imachi H."/>
            <person name="Takai K."/>
        </authorList>
    </citation>
    <scope>NUCLEOTIDE SEQUENCE [LARGE SCALE GENOMIC DNA]</scope>
    <source>
        <strain evidence="7">DSM 17711 / JCM 13418 / NBRC 101707 / SANAE</strain>
    </source>
</reference>
<dbReference type="eggNOG" id="arCOG01005">
    <property type="taxonomic scope" value="Archaea"/>
</dbReference>
<keyword evidence="5" id="KW-0812">Transmembrane</keyword>
<proteinExistence type="predicted"/>
<evidence type="ECO:0000256" key="1">
    <source>
        <dbReference type="ARBA" id="ARBA00004196"/>
    </source>
</evidence>
<dbReference type="GeneID" id="8681090"/>
<keyword evidence="5" id="KW-1133">Transmembrane helix</keyword>
<protein>
    <submittedName>
        <fullName evidence="6">ABC transporter substrate binding protein</fullName>
    </submittedName>
</protein>